<reference evidence="2 3" key="1">
    <citation type="submission" date="2022-11" db="EMBL/GenBank/DDBJ databases">
        <title>Study of microbial diversity in lake waters.</title>
        <authorList>
            <person name="Zhang J."/>
        </authorList>
    </citation>
    <scope>NUCLEOTIDE SEQUENCE [LARGE SCALE GENOMIC DNA]</scope>
    <source>
        <strain evidence="2 3">DT12</strain>
    </source>
</reference>
<name>A0ABT3X1H7_9BACL</name>
<feature type="domain" description="Glycosyltransferase 2-like" evidence="1">
    <location>
        <begin position="7"/>
        <end position="99"/>
    </location>
</feature>
<dbReference type="GO" id="GO:0016757">
    <property type="term" value="F:glycosyltransferase activity"/>
    <property type="evidence" value="ECO:0007669"/>
    <property type="project" value="UniProtKB-KW"/>
</dbReference>
<keyword evidence="2" id="KW-0808">Transferase</keyword>
<dbReference type="SUPFAM" id="SSF53448">
    <property type="entry name" value="Nucleotide-diphospho-sugar transferases"/>
    <property type="match status" value="1"/>
</dbReference>
<dbReference type="Pfam" id="PF00535">
    <property type="entry name" value="Glycos_transf_2"/>
    <property type="match status" value="1"/>
</dbReference>
<protein>
    <submittedName>
        <fullName evidence="2">Glycosyltransferase</fullName>
        <ecNumber evidence="2">2.4.-.-</ecNumber>
    </submittedName>
</protein>
<dbReference type="EC" id="2.4.-.-" evidence="2"/>
<sequence>MRKHTISLCMIIKNEEKQLENCLNSVREAVDEMIVVDTGSTDASVKIAERMGAKVLHFDWIDDFAAARNFSLQQATSDYILVLDADETLDRDADLTRVVMTEQDIVYLLRIRNLSGGAERSHYAPRLFKNGAGIHYRGRIHEQLFLGDDQNVYQGHQTDLVIHHVGYEEDIYLEKDKHTRNFTLLKKAVEENRTGYNLFSLALQYRANGEYEQAFRTFSESFALSHDKEYLAPLLFYMGDCALQLGWYAEGIDIVSKAVNSFPAYTDLHFVLGRLYEEAGYEQDAELAYRHCLELGEVKTLQQTLTGVGSYLAHFRLAELCKRQGRFEEAMKESGQAVLESRFVPTLSLYLQLLRESGTDLSESEALMMEAFPLQDEQDLNALLGVAYTRKHPLLDRLITRFGVSVSVKDLAVSKLYAGQYAQSQDLWNSAELITKENEADLFVLAILTGQTDLLLRFKRQMNYSKREWDVLLRVATGAEPSALGTGMPALEALLLQTAEQLVALREFEAFERLADWVIQAPVALQAELARMLQAYGYAQVAFDILLRLYQQGTGQPDVLAQLGDLCLLHGNVEDALKLYAQLVQTAPVIAHYARFCRLYEQTGDRAALQRLAKELKVRFPLSQWAKQLGQV</sequence>
<evidence type="ECO:0000259" key="1">
    <source>
        <dbReference type="Pfam" id="PF00535"/>
    </source>
</evidence>
<accession>A0ABT3X1H7</accession>
<dbReference type="Gene3D" id="3.90.550.10">
    <property type="entry name" value="Spore Coat Polysaccharide Biosynthesis Protein SpsA, Chain A"/>
    <property type="match status" value="1"/>
</dbReference>
<dbReference type="PANTHER" id="PTHR43630:SF2">
    <property type="entry name" value="GLYCOSYLTRANSFERASE"/>
    <property type="match status" value="1"/>
</dbReference>
<dbReference type="InterPro" id="IPR019734">
    <property type="entry name" value="TPR_rpt"/>
</dbReference>
<keyword evidence="3" id="KW-1185">Reference proteome</keyword>
<dbReference type="CDD" id="cd02511">
    <property type="entry name" value="Beta4Glucosyltransferase"/>
    <property type="match status" value="1"/>
</dbReference>
<organism evidence="2 3">
    <name type="scientific">Tumebacillus lacus</name>
    <dbReference type="NCBI Taxonomy" id="2995335"/>
    <lineage>
        <taxon>Bacteria</taxon>
        <taxon>Bacillati</taxon>
        <taxon>Bacillota</taxon>
        <taxon>Bacilli</taxon>
        <taxon>Bacillales</taxon>
        <taxon>Alicyclobacillaceae</taxon>
        <taxon>Tumebacillus</taxon>
    </lineage>
</organism>
<dbReference type="InterPro" id="IPR011990">
    <property type="entry name" value="TPR-like_helical_dom_sf"/>
</dbReference>
<comment type="caution">
    <text evidence="2">The sequence shown here is derived from an EMBL/GenBank/DDBJ whole genome shotgun (WGS) entry which is preliminary data.</text>
</comment>
<dbReference type="InterPro" id="IPR029044">
    <property type="entry name" value="Nucleotide-diphossugar_trans"/>
</dbReference>
<dbReference type="InterPro" id="IPR001173">
    <property type="entry name" value="Glyco_trans_2-like"/>
</dbReference>
<dbReference type="Proteomes" id="UP001208017">
    <property type="component" value="Unassembled WGS sequence"/>
</dbReference>
<dbReference type="SMART" id="SM00028">
    <property type="entry name" value="TPR"/>
    <property type="match status" value="5"/>
</dbReference>
<dbReference type="PANTHER" id="PTHR43630">
    <property type="entry name" value="POLY-BETA-1,6-N-ACETYL-D-GLUCOSAMINE SYNTHASE"/>
    <property type="match status" value="1"/>
</dbReference>
<proteinExistence type="predicted"/>
<dbReference type="RefSeq" id="WP_267150708.1">
    <property type="nucleotide sequence ID" value="NZ_JAPMLT010000002.1"/>
</dbReference>
<keyword evidence="2" id="KW-0328">Glycosyltransferase</keyword>
<evidence type="ECO:0000313" key="2">
    <source>
        <dbReference type="EMBL" id="MCX7569466.1"/>
    </source>
</evidence>
<evidence type="ECO:0000313" key="3">
    <source>
        <dbReference type="Proteomes" id="UP001208017"/>
    </source>
</evidence>
<gene>
    <name evidence="2" type="ORF">OS242_05790</name>
</gene>
<dbReference type="EMBL" id="JAPMLT010000002">
    <property type="protein sequence ID" value="MCX7569466.1"/>
    <property type="molecule type" value="Genomic_DNA"/>
</dbReference>
<dbReference type="Gene3D" id="1.25.40.10">
    <property type="entry name" value="Tetratricopeptide repeat domain"/>
    <property type="match status" value="2"/>
</dbReference>
<dbReference type="SUPFAM" id="SSF48452">
    <property type="entry name" value="TPR-like"/>
    <property type="match status" value="1"/>
</dbReference>